<evidence type="ECO:0000256" key="4">
    <source>
        <dbReference type="ARBA" id="ARBA00022676"/>
    </source>
</evidence>
<proteinExistence type="inferred from homology"/>
<evidence type="ECO:0000256" key="5">
    <source>
        <dbReference type="ARBA" id="ARBA00022679"/>
    </source>
</evidence>
<dbReference type="EC" id="2.4.1.255" evidence="3"/>
<keyword evidence="6" id="KW-0677">Repeat</keyword>
<evidence type="ECO:0000256" key="7">
    <source>
        <dbReference type="ARBA" id="ARBA00022803"/>
    </source>
</evidence>
<dbReference type="GO" id="GO:0097363">
    <property type="term" value="F:protein O-acetylglucosaminyltransferase activity"/>
    <property type="evidence" value="ECO:0007669"/>
    <property type="project" value="UniProtKB-EC"/>
</dbReference>
<keyword evidence="4" id="KW-0328">Glycosyltransferase</keyword>
<dbReference type="Pfam" id="PF14559">
    <property type="entry name" value="TPR_19"/>
    <property type="match status" value="2"/>
</dbReference>
<dbReference type="AlphaFoldDB" id="A0A1N7IIX2"/>
<dbReference type="PROSITE" id="PS50005">
    <property type="entry name" value="TPR"/>
    <property type="match status" value="2"/>
</dbReference>
<feature type="repeat" description="TPR" evidence="8">
    <location>
        <begin position="122"/>
        <end position="155"/>
    </location>
</feature>
<evidence type="ECO:0000259" key="9">
    <source>
        <dbReference type="Pfam" id="PF13844"/>
    </source>
</evidence>
<feature type="domain" description="O-GlcNAc transferase C-terminal" evidence="9">
    <location>
        <begin position="524"/>
        <end position="675"/>
    </location>
</feature>
<name>A0A1N7IIX2_9PROT</name>
<dbReference type="InterPro" id="IPR029489">
    <property type="entry name" value="OGT/SEC/SPY_C"/>
</dbReference>
<reference evidence="10 11" key="1">
    <citation type="submission" date="2017-01" db="EMBL/GenBank/DDBJ databases">
        <authorList>
            <person name="Mah S.A."/>
            <person name="Swanson W.J."/>
            <person name="Moy G.W."/>
            <person name="Vacquier V.D."/>
        </authorList>
    </citation>
    <scope>NUCLEOTIDE SEQUENCE [LARGE SCALE GENOMIC DNA]</scope>
    <source>
        <strain evidence="10 11">DSM 11589</strain>
    </source>
</reference>
<evidence type="ECO:0000256" key="3">
    <source>
        <dbReference type="ARBA" id="ARBA00011970"/>
    </source>
</evidence>
<evidence type="ECO:0000313" key="10">
    <source>
        <dbReference type="EMBL" id="SIS37002.1"/>
    </source>
</evidence>
<evidence type="ECO:0000256" key="6">
    <source>
        <dbReference type="ARBA" id="ARBA00022737"/>
    </source>
</evidence>
<dbReference type="Gene3D" id="3.40.50.11380">
    <property type="match status" value="1"/>
</dbReference>
<evidence type="ECO:0000256" key="1">
    <source>
        <dbReference type="ARBA" id="ARBA00004922"/>
    </source>
</evidence>
<dbReference type="EMBL" id="FTOA01000001">
    <property type="protein sequence ID" value="SIS37002.1"/>
    <property type="molecule type" value="Genomic_DNA"/>
</dbReference>
<dbReference type="OrthoDB" id="146908at2"/>
<dbReference type="InterPro" id="IPR051939">
    <property type="entry name" value="Glycosyltr_41/O-GlcNAc_trsf"/>
</dbReference>
<protein>
    <recommendedName>
        <fullName evidence="3">protein O-GlcNAc transferase</fullName>
        <ecNumber evidence="3">2.4.1.255</ecNumber>
    </recommendedName>
</protein>
<evidence type="ECO:0000256" key="2">
    <source>
        <dbReference type="ARBA" id="ARBA00005386"/>
    </source>
</evidence>
<dbReference type="Pfam" id="PF13432">
    <property type="entry name" value="TPR_16"/>
    <property type="match status" value="1"/>
</dbReference>
<keyword evidence="5 10" id="KW-0808">Transferase</keyword>
<keyword evidence="7 8" id="KW-0802">TPR repeat</keyword>
<dbReference type="SMART" id="SM00028">
    <property type="entry name" value="TPR"/>
    <property type="match status" value="8"/>
</dbReference>
<feature type="domain" description="O-GlcNAc transferase C-terminal" evidence="9">
    <location>
        <begin position="698"/>
        <end position="872"/>
    </location>
</feature>
<keyword evidence="11" id="KW-1185">Reference proteome</keyword>
<feature type="repeat" description="TPR" evidence="8">
    <location>
        <begin position="299"/>
        <end position="332"/>
    </location>
</feature>
<dbReference type="Pfam" id="PF13844">
    <property type="entry name" value="Glyco_transf_41"/>
    <property type="match status" value="2"/>
</dbReference>
<evidence type="ECO:0000256" key="8">
    <source>
        <dbReference type="PROSITE-ProRule" id="PRU00339"/>
    </source>
</evidence>
<dbReference type="STRING" id="80876.SAMN05421779_101172"/>
<organism evidence="10 11">
    <name type="scientific">Insolitispirillum peregrinum</name>
    <dbReference type="NCBI Taxonomy" id="80876"/>
    <lineage>
        <taxon>Bacteria</taxon>
        <taxon>Pseudomonadati</taxon>
        <taxon>Pseudomonadota</taxon>
        <taxon>Alphaproteobacteria</taxon>
        <taxon>Rhodospirillales</taxon>
        <taxon>Novispirillaceae</taxon>
        <taxon>Insolitispirillum</taxon>
    </lineage>
</organism>
<sequence length="912" mass="100980">MPPKTSRAAVTDKNGLPSLRLPLFLQGYDYALRGDRNGARMYLGMLETSSPGSAAVALLQGILARAEGDETAALPLLQVANALAPRQPVILLPLALCLQGLGDLAGSEQILFQATAAAPAEAELYEQLARLALRQGKDGLAVEAATQAVTLSPRTSGYLNTFGVALRRGNRLDDAIIAWRQALAFAPDSVAVLNNLAESVRSRGELAEAETYYCHALSLLKAAGKPIWVPCEGLALIYLEHSRWDDARAVLEDGLAATPIDNIAGRRMLLVAQASLLRQTLQLDAALEALRELDGNEDAQVWNARALTYIQQGEKGKAIEALQQALILEEGNPDVLANMCLMCLNLGDIAGAEQILGRLTDEEKTLPAVKRAQALLLLRQKEYLASLLLYEEILQREPDNTQALGNAAYIHFHSQNYDLALRLCERALQCGSREPELLNIHASILLDLRRFDEAYQVWITGIRNAMQHTSWNESWSMLFSNLCMALHYDDQVTLEDHQDILQRFAAFMHDLPDDLQAPHLQSRDPDRRLRVGYLSADFRYHSVACFFKPLLESFDRSAVEITLYSSVEDPDAMTDTLRGLADHYVDITYLSEEKAAGRIRQDQIDVLIDLSGHTGRNRLVAMEYRPAPVQLTWLGYPGSTGLRMLDGRIVDHQTDPDGMQEWYSEPRIRLPRCFLAYQAPGNDPLPVAEPPCVQAGYVTFGSFNNSFKISTAVVRAWSAILRAVPSSRLFLKARQYQDAHNAAALLAEFAAEGIAAGRIELSGRKDDFLEHLATYHRIDLALDTFPYHGTTTTCEAMWMGVPTLTLAGDRHATRVGVSLLSAVGLEKQLVAKDIDDYITRAVSFASSLEDLREVRHNLRDRMSASPLCDAEGLARAMEQAIRTEWRRWCASPGPSYGKRWNYNGQTSFAAED</sequence>
<dbReference type="SUPFAM" id="SSF48452">
    <property type="entry name" value="TPR-like"/>
    <property type="match status" value="2"/>
</dbReference>
<evidence type="ECO:0000313" key="11">
    <source>
        <dbReference type="Proteomes" id="UP000185678"/>
    </source>
</evidence>
<dbReference type="PANTHER" id="PTHR44835:SF1">
    <property type="entry name" value="PROTEIN O-GLCNAC TRANSFERASE"/>
    <property type="match status" value="1"/>
</dbReference>
<dbReference type="PANTHER" id="PTHR44835">
    <property type="entry name" value="UDP-N-ACETYLGLUCOSAMINE--PEPTIDE N-ACETYLGLUCOSAMINYLTRANSFERASE SPINDLY-RELATED"/>
    <property type="match status" value="1"/>
</dbReference>
<dbReference type="Proteomes" id="UP000185678">
    <property type="component" value="Unassembled WGS sequence"/>
</dbReference>
<dbReference type="InterPro" id="IPR011990">
    <property type="entry name" value="TPR-like_helical_dom_sf"/>
</dbReference>
<dbReference type="Gene3D" id="3.40.50.2000">
    <property type="entry name" value="Glycogen Phosphorylase B"/>
    <property type="match status" value="1"/>
</dbReference>
<gene>
    <name evidence="10" type="ORF">SAMN05421779_101172</name>
</gene>
<dbReference type="InterPro" id="IPR019734">
    <property type="entry name" value="TPR_rpt"/>
</dbReference>
<dbReference type="Gene3D" id="1.25.40.10">
    <property type="entry name" value="Tetratricopeptide repeat domain"/>
    <property type="match status" value="3"/>
</dbReference>
<accession>A0A1N7IIX2</accession>
<comment type="similarity">
    <text evidence="2">Belongs to the glycosyltransferase 41 family. O-GlcNAc transferase subfamily.</text>
</comment>
<comment type="pathway">
    <text evidence="1">Protein modification; protein glycosylation.</text>
</comment>